<reference evidence="1 2" key="1">
    <citation type="submission" date="2017-09" db="EMBL/GenBank/DDBJ databases">
        <title>Evaluation of Pacific Biosciences Sequencing Technology to Finishing C. thermocellum Genome Sequences.</title>
        <authorList>
            <person name="Brown S."/>
        </authorList>
    </citation>
    <scope>NUCLEOTIDE SEQUENCE [LARGE SCALE GENOMIC DNA]</scope>
    <source>
        <strain evidence="1 2">AD2</strain>
    </source>
</reference>
<name>A0AB36TL09_ACETH</name>
<dbReference type="GeneID" id="35803909"/>
<sequence length="60" mass="7226">MKDKERTRLYRVWHTDKKTCSKFDTKEIEEVRASSIKEAKKIVAEMYPTHRVTSAWLIQK</sequence>
<dbReference type="Proteomes" id="UP000223596">
    <property type="component" value="Unassembled WGS sequence"/>
</dbReference>
<evidence type="ECO:0008006" key="3">
    <source>
        <dbReference type="Google" id="ProtNLM"/>
    </source>
</evidence>
<dbReference type="EMBL" id="PDBW01000001">
    <property type="protein sequence ID" value="PFH04066.1"/>
    <property type="molecule type" value="Genomic_DNA"/>
</dbReference>
<organism evidence="1 2">
    <name type="scientific">Acetivibrio thermocellus AD2</name>
    <dbReference type="NCBI Taxonomy" id="1138384"/>
    <lineage>
        <taxon>Bacteria</taxon>
        <taxon>Bacillati</taxon>
        <taxon>Bacillota</taxon>
        <taxon>Clostridia</taxon>
        <taxon>Eubacteriales</taxon>
        <taxon>Oscillospiraceae</taxon>
        <taxon>Acetivibrio</taxon>
    </lineage>
</organism>
<protein>
    <recommendedName>
        <fullName evidence="3">Phage protein</fullName>
    </recommendedName>
</protein>
<accession>A0AB36TL09</accession>
<proteinExistence type="predicted"/>
<dbReference type="RefSeq" id="WP_003514220.1">
    <property type="nucleotide sequence ID" value="NZ_CP013828.1"/>
</dbReference>
<evidence type="ECO:0000313" key="1">
    <source>
        <dbReference type="EMBL" id="PFH04066.1"/>
    </source>
</evidence>
<dbReference type="AlphaFoldDB" id="A0AB36TL09"/>
<evidence type="ECO:0000313" key="2">
    <source>
        <dbReference type="Proteomes" id="UP000223596"/>
    </source>
</evidence>
<comment type="caution">
    <text evidence="1">The sequence shown here is derived from an EMBL/GenBank/DDBJ whole genome shotgun (WGS) entry which is preliminary data.</text>
</comment>
<gene>
    <name evidence="1" type="ORF">M972_112888</name>
</gene>